<protein>
    <recommendedName>
        <fullName evidence="1">BPL/LPL catalytic domain-containing protein</fullName>
    </recommendedName>
</protein>
<proteinExistence type="predicted"/>
<dbReference type="SUPFAM" id="SSF55681">
    <property type="entry name" value="Class II aaRS and biotin synthetases"/>
    <property type="match status" value="1"/>
</dbReference>
<comment type="caution">
    <text evidence="2">The sequence shown here is derived from an EMBL/GenBank/DDBJ whole genome shotgun (WGS) entry which is preliminary data.</text>
</comment>
<evidence type="ECO:0000313" key="2">
    <source>
        <dbReference type="EMBL" id="MBB3974036.1"/>
    </source>
</evidence>
<evidence type="ECO:0000313" key="3">
    <source>
        <dbReference type="Proteomes" id="UP000528964"/>
    </source>
</evidence>
<dbReference type="Gene3D" id="3.30.930.10">
    <property type="entry name" value="Bira Bifunctional Protein, Domain 2"/>
    <property type="match status" value="1"/>
</dbReference>
<reference evidence="2 3" key="1">
    <citation type="submission" date="2020-08" db="EMBL/GenBank/DDBJ databases">
        <title>Genomic Encyclopedia of Type Strains, Phase IV (KMG-IV): sequencing the most valuable type-strain genomes for metagenomic binning, comparative biology and taxonomic classification.</title>
        <authorList>
            <person name="Goeker M."/>
        </authorList>
    </citation>
    <scope>NUCLEOTIDE SEQUENCE [LARGE SCALE GENOMIC DNA]</scope>
    <source>
        <strain evidence="2 3">DSM 25481</strain>
    </source>
</reference>
<organism evidence="2 3">
    <name type="scientific">Hansschlegelia beijingensis</name>
    <dbReference type="NCBI Taxonomy" id="1133344"/>
    <lineage>
        <taxon>Bacteria</taxon>
        <taxon>Pseudomonadati</taxon>
        <taxon>Pseudomonadota</taxon>
        <taxon>Alphaproteobacteria</taxon>
        <taxon>Hyphomicrobiales</taxon>
        <taxon>Methylopilaceae</taxon>
        <taxon>Hansschlegelia</taxon>
    </lineage>
</organism>
<dbReference type="AlphaFoldDB" id="A0A7W6D3R3"/>
<evidence type="ECO:0000259" key="1">
    <source>
        <dbReference type="Pfam" id="PF16917"/>
    </source>
</evidence>
<dbReference type="Pfam" id="PF16917">
    <property type="entry name" value="BPL_LplA_LipB_2"/>
    <property type="match status" value="1"/>
</dbReference>
<accession>A0A7W6D3R3</accession>
<feature type="domain" description="BPL/LPL catalytic" evidence="1">
    <location>
        <begin position="2"/>
        <end position="183"/>
    </location>
</feature>
<dbReference type="InterPro" id="IPR045864">
    <property type="entry name" value="aa-tRNA-synth_II/BPL/LPL"/>
</dbReference>
<name>A0A7W6D3R3_9HYPH</name>
<sequence length="232" mass="24336">MLPPAFSQVEAAPGEAAFAAARRMAGSAGPGAFVVTDRQDVIDFAVVLAPDEPLASARRALFAGMLALAEAVASAGPAEMPVAIGWPDTLLYDRARLGGGRLGWPQDCAEDAAPDWLVFGAMLIASKAHAGDPGLTPGSTSLEEESFGPGARELIPESFARHLMKAFEIWSEDGFEAMAARFLAYMPEPATRPRRIDLNGDCLVGAEGERLAFAQALDAVAWLDPATGAVRL</sequence>
<dbReference type="Proteomes" id="UP000528964">
    <property type="component" value="Unassembled WGS sequence"/>
</dbReference>
<dbReference type="EMBL" id="JACIDR010000004">
    <property type="protein sequence ID" value="MBB3974036.1"/>
    <property type="molecule type" value="Genomic_DNA"/>
</dbReference>
<keyword evidence="3" id="KW-1185">Reference proteome</keyword>
<gene>
    <name evidence="2" type="ORF">GGR24_002713</name>
</gene>
<dbReference type="InterPro" id="IPR004143">
    <property type="entry name" value="BPL_LPL_catalytic"/>
</dbReference>